<dbReference type="Pfam" id="PF01784">
    <property type="entry name" value="DUF34_NIF3"/>
    <property type="match status" value="1"/>
</dbReference>
<dbReference type="InterPro" id="IPR002678">
    <property type="entry name" value="DUF34/NIF3"/>
</dbReference>
<dbReference type="RefSeq" id="WP_308449874.1">
    <property type="nucleotide sequence ID" value="NZ_JAJEQC010000014.1"/>
</dbReference>
<keyword evidence="6" id="KW-1185">Reference proteome</keyword>
<evidence type="ECO:0000313" key="5">
    <source>
        <dbReference type="EMBL" id="MCC2137719.1"/>
    </source>
</evidence>
<dbReference type="SUPFAM" id="SSF102705">
    <property type="entry name" value="NIF3 (NGG1p interacting factor 3)-like"/>
    <property type="match status" value="1"/>
</dbReference>
<dbReference type="Proteomes" id="UP001199424">
    <property type="component" value="Unassembled WGS sequence"/>
</dbReference>
<dbReference type="GO" id="GO:0005737">
    <property type="term" value="C:cytoplasm"/>
    <property type="evidence" value="ECO:0007669"/>
    <property type="project" value="TreeGrafter"/>
</dbReference>
<dbReference type="Gene3D" id="3.40.1390.30">
    <property type="entry name" value="NIF3 (NGG1p interacting factor 3)-like"/>
    <property type="match status" value="2"/>
</dbReference>
<feature type="binding site" evidence="4">
    <location>
        <position position="64"/>
    </location>
    <ligand>
        <name>a divalent metal cation</name>
        <dbReference type="ChEBI" id="CHEBI:60240"/>
        <label>2</label>
    </ligand>
</feature>
<keyword evidence="3 4" id="KW-0479">Metal-binding</keyword>
<dbReference type="GO" id="GO:0046872">
    <property type="term" value="F:metal ion binding"/>
    <property type="evidence" value="ECO:0007669"/>
    <property type="project" value="UniProtKB-KW"/>
</dbReference>
<evidence type="ECO:0000256" key="1">
    <source>
        <dbReference type="ARBA" id="ARBA00006964"/>
    </source>
</evidence>
<sequence>MKISEIIDKLEAYHGPLEPERRTCDIVQYGDPDQVCTGIVLSCCPTAEVIRKAAELGCNLIIGHEPLFYDGWNETDWLQDNCVYQAKKQLLDRLGIVVYRDHDHIHNHRPDGIFSGLAKMLGWEQYQETENYFPGTAYHLPLTTVRAVAEHVAHTMQIDGIRIIGDPEMPVERVAIVGHFFGTDWDRQNIQLIEKMNCDLIIPGEVIDWTIGEYVQDANTLGIRRALLNVGHFNLEEPGMRYMAQWLPKVLACDLPIHFVQSGNSFSWLSFKKAEEGKRL</sequence>
<organism evidence="5 6">
    <name type="scientific">Hominenteromicrobium mulieris</name>
    <dbReference type="NCBI Taxonomy" id="2885357"/>
    <lineage>
        <taxon>Bacteria</taxon>
        <taxon>Bacillati</taxon>
        <taxon>Bacillota</taxon>
        <taxon>Clostridia</taxon>
        <taxon>Eubacteriales</taxon>
        <taxon>Oscillospiraceae</taxon>
        <taxon>Hominenteromicrobium</taxon>
    </lineage>
</organism>
<proteinExistence type="inferred from homology"/>
<name>A0AAE3DJB7_9FIRM</name>
<accession>A0AAE3DJB7</accession>
<evidence type="ECO:0000256" key="2">
    <source>
        <dbReference type="ARBA" id="ARBA00022112"/>
    </source>
</evidence>
<evidence type="ECO:0000256" key="3">
    <source>
        <dbReference type="ARBA" id="ARBA00022723"/>
    </source>
</evidence>
<dbReference type="PANTHER" id="PTHR13799:SF14">
    <property type="entry name" value="GTP CYCLOHYDROLASE 1 TYPE 2 HOMOLOG"/>
    <property type="match status" value="1"/>
</dbReference>
<evidence type="ECO:0000256" key="4">
    <source>
        <dbReference type="PIRSR" id="PIRSR602678-1"/>
    </source>
</evidence>
<protein>
    <recommendedName>
        <fullName evidence="2">GTP cyclohydrolase 1 type 2 homolog</fullName>
    </recommendedName>
</protein>
<evidence type="ECO:0000313" key="6">
    <source>
        <dbReference type="Proteomes" id="UP001199424"/>
    </source>
</evidence>
<comment type="similarity">
    <text evidence="1">Belongs to the GTP cyclohydrolase I type 2/NIF3 family.</text>
</comment>
<feature type="binding site" evidence="4">
    <location>
        <position position="236"/>
    </location>
    <ligand>
        <name>a divalent metal cation</name>
        <dbReference type="ChEBI" id="CHEBI:60240"/>
        <label>1</label>
    </ligand>
</feature>
<dbReference type="EMBL" id="JAJEQC010000014">
    <property type="protein sequence ID" value="MCC2137719.1"/>
    <property type="molecule type" value="Genomic_DNA"/>
</dbReference>
<dbReference type="AlphaFoldDB" id="A0AAE3DJB7"/>
<feature type="binding site" evidence="4">
    <location>
        <position position="232"/>
    </location>
    <ligand>
        <name>a divalent metal cation</name>
        <dbReference type="ChEBI" id="CHEBI:60240"/>
        <label>1</label>
    </ligand>
</feature>
<gene>
    <name evidence="5" type="ORF">LKD31_11955</name>
</gene>
<dbReference type="InterPro" id="IPR036069">
    <property type="entry name" value="DUF34/NIF3_sf"/>
</dbReference>
<comment type="caution">
    <text evidence="5">The sequence shown here is derived from an EMBL/GenBank/DDBJ whole genome shotgun (WGS) entry which is preliminary data.</text>
</comment>
<reference evidence="5" key="1">
    <citation type="submission" date="2021-10" db="EMBL/GenBank/DDBJ databases">
        <title>Anaerobic single-cell dispensing facilitates the cultivation of human gut bacteria.</title>
        <authorList>
            <person name="Afrizal A."/>
        </authorList>
    </citation>
    <scope>NUCLEOTIDE SEQUENCE</scope>
    <source>
        <strain evidence="5">CLA-AA-H250</strain>
    </source>
</reference>
<dbReference type="PANTHER" id="PTHR13799">
    <property type="entry name" value="NGG1 INTERACTING FACTOR 3"/>
    <property type="match status" value="1"/>
</dbReference>